<evidence type="ECO:0000313" key="2">
    <source>
        <dbReference type="EMBL" id="ADI74060.1"/>
    </source>
</evidence>
<dbReference type="STRING" id="644295.Metev_1184"/>
<dbReference type="KEGG" id="mev:Metev_1184"/>
<accession>D7E7I7</accession>
<dbReference type="EMBL" id="CP002069">
    <property type="protein sequence ID" value="ADI74060.1"/>
    <property type="molecule type" value="Genomic_DNA"/>
</dbReference>
<name>D7E7I7_METEZ</name>
<protein>
    <submittedName>
        <fullName evidence="2">Transcriptional regulator, TrmB</fullName>
    </submittedName>
</protein>
<dbReference type="Gene3D" id="1.10.10.10">
    <property type="entry name" value="Winged helix-like DNA-binding domain superfamily/Winged helix DNA-binding domain"/>
    <property type="match status" value="1"/>
</dbReference>
<evidence type="ECO:0000259" key="1">
    <source>
        <dbReference type="Pfam" id="PF01978"/>
    </source>
</evidence>
<dbReference type="OrthoDB" id="30795at2157"/>
<dbReference type="InterPro" id="IPR036390">
    <property type="entry name" value="WH_DNA-bd_sf"/>
</dbReference>
<dbReference type="GeneID" id="9346817"/>
<organism evidence="2 3">
    <name type="scientific">Methanohalobium evestigatum (strain ATCC BAA-1072 / DSM 3721 / NBRC 107634 / OCM 161 / Z-7303)</name>
    <dbReference type="NCBI Taxonomy" id="644295"/>
    <lineage>
        <taxon>Archaea</taxon>
        <taxon>Methanobacteriati</taxon>
        <taxon>Methanobacteriota</taxon>
        <taxon>Stenosarchaea group</taxon>
        <taxon>Methanomicrobia</taxon>
        <taxon>Methanosarcinales</taxon>
        <taxon>Methanosarcinaceae</taxon>
        <taxon>Methanohalobium</taxon>
    </lineage>
</organism>
<dbReference type="InterPro" id="IPR051797">
    <property type="entry name" value="TrmB-like"/>
</dbReference>
<keyword evidence="3" id="KW-1185">Reference proteome</keyword>
<dbReference type="InterPro" id="IPR036388">
    <property type="entry name" value="WH-like_DNA-bd_sf"/>
</dbReference>
<proteinExistence type="predicted"/>
<dbReference type="InterPro" id="IPR002831">
    <property type="entry name" value="Tscrpt_reg_TrmB_N"/>
</dbReference>
<dbReference type="SUPFAM" id="SSF46785">
    <property type="entry name" value="Winged helix' DNA-binding domain"/>
    <property type="match status" value="1"/>
</dbReference>
<feature type="domain" description="Transcription regulator TrmB N-terminal" evidence="1">
    <location>
        <begin position="5"/>
        <end position="71"/>
    </location>
</feature>
<sequence>MIDKLKKLGLNGYEADVYITLVGLGDATAREISDSSSVPRPKVYDTIKSLEEKGFVEVQYGHPNRFRPMEPRKVIRKLENDTIRTAEECIHNLERYRLDKHDDSPSIWMVKGNWAVTTRVQNLISTSQKEILIEVFDLDFLNEISNYLDEIDKKITCIYIGKHEDQKMFPDKIHVNFVNIDDLKERSHFIGLTKFITEGIQSDGIMYEPEGNITVDEKVNIKIHKENGKRTAIVSKVPISAYIHKNIVETLLQDSKSK</sequence>
<gene>
    <name evidence="2" type="ordered locus">Metev_1184</name>
</gene>
<dbReference type="HOGENOM" id="CLU_072493_2_0_2"/>
<dbReference type="PANTHER" id="PTHR34293:SF1">
    <property type="entry name" value="HTH-TYPE TRANSCRIPTIONAL REGULATOR TRMBL2"/>
    <property type="match status" value="1"/>
</dbReference>
<dbReference type="PANTHER" id="PTHR34293">
    <property type="entry name" value="HTH-TYPE TRANSCRIPTIONAL REGULATOR TRMBL2"/>
    <property type="match status" value="1"/>
</dbReference>
<evidence type="ECO:0000313" key="3">
    <source>
        <dbReference type="Proteomes" id="UP000000391"/>
    </source>
</evidence>
<dbReference type="Pfam" id="PF01978">
    <property type="entry name" value="TrmB"/>
    <property type="match status" value="1"/>
</dbReference>
<dbReference type="Proteomes" id="UP000000391">
    <property type="component" value="Chromosome"/>
</dbReference>
<reference evidence="2 3" key="1">
    <citation type="submission" date="2010-06" db="EMBL/GenBank/DDBJ databases">
        <title>Complete sequence chromosome of Methanohalobium evestigatum Z-7303.</title>
        <authorList>
            <consortium name="US DOE Joint Genome Institute"/>
            <person name="Lucas S."/>
            <person name="Copeland A."/>
            <person name="Lapidus A."/>
            <person name="Cheng J.-F."/>
            <person name="Bruce D."/>
            <person name="Goodwin L."/>
            <person name="Pitluck S."/>
            <person name="Saunders E."/>
            <person name="Detter J.C."/>
            <person name="Han C."/>
            <person name="Tapia R."/>
            <person name="Land M."/>
            <person name="Hauser L."/>
            <person name="Kyrpides N."/>
            <person name="Mikhailova N."/>
            <person name="Sieprawska-Lupa M."/>
            <person name="Whitman W.B."/>
            <person name="Anderson I."/>
            <person name="Woyke T."/>
        </authorList>
    </citation>
    <scope>NUCLEOTIDE SEQUENCE [LARGE SCALE GENOMIC DNA]</scope>
    <source>
        <strain evidence="3">ATCC BAA-1072 / DSM 3721 / NBRC 107634 / OCM 161 / Z-7303</strain>
    </source>
</reference>
<dbReference type="AlphaFoldDB" id="D7E7I7"/>
<dbReference type="RefSeq" id="WP_013194627.1">
    <property type="nucleotide sequence ID" value="NC_014253.1"/>
</dbReference>